<dbReference type="Gene3D" id="3.60.10.10">
    <property type="entry name" value="Endonuclease/exonuclease/phosphatase"/>
    <property type="match status" value="1"/>
</dbReference>
<organism evidence="2">
    <name type="scientific">Triatoma infestans</name>
    <name type="common">Assassin bug</name>
    <dbReference type="NCBI Taxonomy" id="30076"/>
    <lineage>
        <taxon>Eukaryota</taxon>
        <taxon>Metazoa</taxon>
        <taxon>Ecdysozoa</taxon>
        <taxon>Arthropoda</taxon>
        <taxon>Hexapoda</taxon>
        <taxon>Insecta</taxon>
        <taxon>Pterygota</taxon>
        <taxon>Neoptera</taxon>
        <taxon>Paraneoptera</taxon>
        <taxon>Hemiptera</taxon>
        <taxon>Heteroptera</taxon>
        <taxon>Panheteroptera</taxon>
        <taxon>Cimicomorpha</taxon>
        <taxon>Reduviidae</taxon>
        <taxon>Triatominae</taxon>
        <taxon>Triatoma</taxon>
    </lineage>
</organism>
<evidence type="ECO:0000313" key="2">
    <source>
        <dbReference type="EMBL" id="JAR96419.1"/>
    </source>
</evidence>
<sequence length="117" mass="13271">MKHREFLLPPLYNLEAVSIQVTTHTGPLTIISAYLRPNTRLQQDELQLIFTQNSTLLLGDLNSIHTYWGCRATNINGTRLLTATDNLNILISAHITPFYPSQCNYQPDILDIALSLY</sequence>
<dbReference type="GO" id="GO:0003964">
    <property type="term" value="F:RNA-directed DNA polymerase activity"/>
    <property type="evidence" value="ECO:0007669"/>
    <property type="project" value="UniProtKB-KW"/>
</dbReference>
<name>A0A170V7L8_TRIIF</name>
<dbReference type="SUPFAM" id="SSF56219">
    <property type="entry name" value="DNase I-like"/>
    <property type="match status" value="1"/>
</dbReference>
<keyword evidence="2" id="KW-0808">Transferase</keyword>
<protein>
    <submittedName>
        <fullName evidence="2">Rna-directed dna polymerase from mobile element jockey-like protein</fullName>
    </submittedName>
</protein>
<dbReference type="InterPro" id="IPR005135">
    <property type="entry name" value="Endo/exonuclease/phosphatase"/>
</dbReference>
<dbReference type="InterPro" id="IPR036691">
    <property type="entry name" value="Endo/exonu/phosph_ase_sf"/>
</dbReference>
<reference evidence="2" key="1">
    <citation type="submission" date="2016-04" db="EMBL/GenBank/DDBJ databases">
        <authorList>
            <person name="Calderon-Fernandez G.M.Sr."/>
        </authorList>
    </citation>
    <scope>NUCLEOTIDE SEQUENCE</scope>
    <source>
        <strain evidence="2">Int1</strain>
        <tissue evidence="2">Integument</tissue>
    </source>
</reference>
<dbReference type="PANTHER" id="PTHR33273">
    <property type="entry name" value="DOMAIN-CONTAINING PROTEIN, PUTATIVE-RELATED"/>
    <property type="match status" value="1"/>
</dbReference>
<dbReference type="EMBL" id="GEMB01006946">
    <property type="protein sequence ID" value="JAR96419.1"/>
    <property type="molecule type" value="Transcribed_RNA"/>
</dbReference>
<evidence type="ECO:0000259" key="1">
    <source>
        <dbReference type="Pfam" id="PF14529"/>
    </source>
</evidence>
<feature type="domain" description="Endonuclease/exonuclease/phosphatase" evidence="1">
    <location>
        <begin position="29"/>
        <end position="114"/>
    </location>
</feature>
<reference evidence="2" key="2">
    <citation type="journal article" date="2017" name="J. Med. Entomol.">
        <title>Transcriptome Analysis of the Triatoma infestans (Hemiptera: Reduviidae) Integument.</title>
        <authorList>
            <person name="Calderon-Fernandez G.M."/>
            <person name="Moriconi D.E."/>
            <person name="Dulbecco A.B."/>
            <person name="Juarez M.P."/>
        </authorList>
    </citation>
    <scope>NUCLEOTIDE SEQUENCE</scope>
    <source>
        <strain evidence="2">Int1</strain>
        <tissue evidence="2">Integument</tissue>
    </source>
</reference>
<keyword evidence="2" id="KW-0695">RNA-directed DNA polymerase</keyword>
<keyword evidence="2" id="KW-0548">Nucleotidyltransferase</keyword>
<dbReference type="PANTHER" id="PTHR33273:SF4">
    <property type="entry name" value="ENDONUCLEASE_EXONUCLEASE_PHOSPHATASE DOMAIN-CONTAINING PROTEIN"/>
    <property type="match status" value="1"/>
</dbReference>
<proteinExistence type="predicted"/>
<accession>A0A170V7L8</accession>
<dbReference type="Pfam" id="PF14529">
    <property type="entry name" value="Exo_endo_phos_2"/>
    <property type="match status" value="1"/>
</dbReference>
<dbReference type="AlphaFoldDB" id="A0A170V7L8"/>